<sequence>MVGYEQAKERAKAISQAAGSSMASMVDLDVHAISELQNNLMQPVTLDSFKYDYAVDENGDYGMLSGKHGYFYLTLLKHACSHGYTFQFIARNIRFEAGFRDH</sequence>
<gene>
    <name evidence="1" type="ORF">PXEA_LOCUS33227</name>
</gene>
<name>A0A3S5FGR1_9PLAT</name>
<dbReference type="Proteomes" id="UP000784294">
    <property type="component" value="Unassembled WGS sequence"/>
</dbReference>
<keyword evidence="2" id="KW-1185">Reference proteome</keyword>
<reference evidence="1" key="1">
    <citation type="submission" date="2018-11" db="EMBL/GenBank/DDBJ databases">
        <authorList>
            <consortium name="Pathogen Informatics"/>
        </authorList>
    </citation>
    <scope>NUCLEOTIDE SEQUENCE</scope>
</reference>
<dbReference type="AlphaFoldDB" id="A0A3S5FGR1"/>
<proteinExistence type="predicted"/>
<accession>A0A3S5FGR1</accession>
<organism evidence="1 2">
    <name type="scientific">Protopolystoma xenopodis</name>
    <dbReference type="NCBI Taxonomy" id="117903"/>
    <lineage>
        <taxon>Eukaryota</taxon>
        <taxon>Metazoa</taxon>
        <taxon>Spiralia</taxon>
        <taxon>Lophotrochozoa</taxon>
        <taxon>Platyhelminthes</taxon>
        <taxon>Monogenea</taxon>
        <taxon>Polyopisthocotylea</taxon>
        <taxon>Polystomatidea</taxon>
        <taxon>Polystomatidae</taxon>
        <taxon>Protopolystoma</taxon>
    </lineage>
</organism>
<evidence type="ECO:0000313" key="2">
    <source>
        <dbReference type="Proteomes" id="UP000784294"/>
    </source>
</evidence>
<dbReference type="EMBL" id="CAAALY010262532">
    <property type="protein sequence ID" value="VEL39787.1"/>
    <property type="molecule type" value="Genomic_DNA"/>
</dbReference>
<comment type="caution">
    <text evidence="1">The sequence shown here is derived from an EMBL/GenBank/DDBJ whole genome shotgun (WGS) entry which is preliminary data.</text>
</comment>
<evidence type="ECO:0000313" key="1">
    <source>
        <dbReference type="EMBL" id="VEL39787.1"/>
    </source>
</evidence>
<protein>
    <submittedName>
        <fullName evidence="1">Uncharacterized protein</fullName>
    </submittedName>
</protein>